<name>A0A1H5SF20_9SPHI</name>
<evidence type="ECO:0000259" key="5">
    <source>
        <dbReference type="SMART" id="SM01217"/>
    </source>
</evidence>
<feature type="signal peptide" evidence="4">
    <location>
        <begin position="1"/>
        <end position="21"/>
    </location>
</feature>
<comment type="similarity">
    <text evidence="1 3">Belongs to the glycosyl hydrolase 3 family.</text>
</comment>
<dbReference type="OrthoDB" id="9758670at2"/>
<dbReference type="AlphaFoldDB" id="A0A1H5SF20"/>
<feature type="domain" description="Fibronectin type III-like" evidence="5">
    <location>
        <begin position="705"/>
        <end position="774"/>
    </location>
</feature>
<dbReference type="SUPFAM" id="SSF51445">
    <property type="entry name" value="(Trans)glycosidases"/>
    <property type="match status" value="1"/>
</dbReference>
<evidence type="ECO:0000313" key="6">
    <source>
        <dbReference type="EMBL" id="SEF49202.1"/>
    </source>
</evidence>
<evidence type="ECO:0000256" key="4">
    <source>
        <dbReference type="SAM" id="SignalP"/>
    </source>
</evidence>
<reference evidence="7" key="1">
    <citation type="submission" date="2016-10" db="EMBL/GenBank/DDBJ databases">
        <authorList>
            <person name="Varghese N."/>
            <person name="Submissions S."/>
        </authorList>
    </citation>
    <scope>NUCLEOTIDE SEQUENCE [LARGE SCALE GENOMIC DNA]</scope>
    <source>
        <strain evidence="7">DSM 22361</strain>
    </source>
</reference>
<dbReference type="PROSITE" id="PS00775">
    <property type="entry name" value="GLYCOSYL_HYDROL_F3"/>
    <property type="match status" value="1"/>
</dbReference>
<dbReference type="InterPro" id="IPR026891">
    <property type="entry name" value="Fn3-like"/>
</dbReference>
<keyword evidence="7" id="KW-1185">Reference proteome</keyword>
<dbReference type="SUPFAM" id="SSF52279">
    <property type="entry name" value="Beta-D-glucan exohydrolase, C-terminal domain"/>
    <property type="match status" value="1"/>
</dbReference>
<organism evidence="6 7">
    <name type="scientific">Sphingobacterium lactis</name>
    <dbReference type="NCBI Taxonomy" id="797291"/>
    <lineage>
        <taxon>Bacteria</taxon>
        <taxon>Pseudomonadati</taxon>
        <taxon>Bacteroidota</taxon>
        <taxon>Sphingobacteriia</taxon>
        <taxon>Sphingobacteriales</taxon>
        <taxon>Sphingobacteriaceae</taxon>
        <taxon>Sphingobacterium</taxon>
    </lineage>
</organism>
<dbReference type="InterPro" id="IPR002772">
    <property type="entry name" value="Glyco_hydro_3_C"/>
</dbReference>
<dbReference type="EMBL" id="FNUT01000001">
    <property type="protein sequence ID" value="SEF49202.1"/>
    <property type="molecule type" value="Genomic_DNA"/>
</dbReference>
<dbReference type="InterPro" id="IPR017853">
    <property type="entry name" value="GH"/>
</dbReference>
<dbReference type="InterPro" id="IPR019800">
    <property type="entry name" value="Glyco_hydro_3_AS"/>
</dbReference>
<dbReference type="Pfam" id="PF00933">
    <property type="entry name" value="Glyco_hydro_3"/>
    <property type="match status" value="1"/>
</dbReference>
<dbReference type="PANTHER" id="PTHR30620">
    <property type="entry name" value="PERIPLASMIC BETA-GLUCOSIDASE-RELATED"/>
    <property type="match status" value="1"/>
</dbReference>
<dbReference type="FunFam" id="3.40.50.1700:FF:000009">
    <property type="entry name" value="Periplasmic beta-glucosidase"/>
    <property type="match status" value="1"/>
</dbReference>
<dbReference type="RefSeq" id="WP_103904904.1">
    <property type="nucleotide sequence ID" value="NZ_CP049246.1"/>
</dbReference>
<dbReference type="InterPro" id="IPR036881">
    <property type="entry name" value="Glyco_hydro_3_C_sf"/>
</dbReference>
<evidence type="ECO:0000313" key="7">
    <source>
        <dbReference type="Proteomes" id="UP000236731"/>
    </source>
</evidence>
<dbReference type="GO" id="GO:0009251">
    <property type="term" value="P:glucan catabolic process"/>
    <property type="evidence" value="ECO:0007669"/>
    <property type="project" value="TreeGrafter"/>
</dbReference>
<dbReference type="Pfam" id="PF01915">
    <property type="entry name" value="Glyco_hydro_3_C"/>
    <property type="match status" value="1"/>
</dbReference>
<protein>
    <submittedName>
        <fullName evidence="6">Beta-glucosidase</fullName>
    </submittedName>
</protein>
<gene>
    <name evidence="6" type="ORF">SAMN05421877_101245</name>
</gene>
<dbReference type="Gene3D" id="2.60.40.10">
    <property type="entry name" value="Immunoglobulins"/>
    <property type="match status" value="1"/>
</dbReference>
<dbReference type="SMART" id="SM01217">
    <property type="entry name" value="Fn3_like"/>
    <property type="match status" value="1"/>
</dbReference>
<dbReference type="FunFam" id="2.60.40.10:FF:000495">
    <property type="entry name" value="Periplasmic beta-glucosidase"/>
    <property type="match status" value="1"/>
</dbReference>
<evidence type="ECO:0000256" key="2">
    <source>
        <dbReference type="ARBA" id="ARBA00022801"/>
    </source>
</evidence>
<dbReference type="InterPro" id="IPR036962">
    <property type="entry name" value="Glyco_hydro_3_N_sf"/>
</dbReference>
<dbReference type="GO" id="GO:0008422">
    <property type="term" value="F:beta-glucosidase activity"/>
    <property type="evidence" value="ECO:0007669"/>
    <property type="project" value="UniProtKB-ARBA"/>
</dbReference>
<dbReference type="Pfam" id="PF14310">
    <property type="entry name" value="Fn3-like"/>
    <property type="match status" value="1"/>
</dbReference>
<dbReference type="Gene3D" id="3.20.20.300">
    <property type="entry name" value="Glycoside hydrolase, family 3, N-terminal domain"/>
    <property type="match status" value="1"/>
</dbReference>
<dbReference type="Gene3D" id="3.40.50.1700">
    <property type="entry name" value="Glycoside hydrolase family 3 C-terminal domain"/>
    <property type="match status" value="1"/>
</dbReference>
<dbReference type="PRINTS" id="PR00133">
    <property type="entry name" value="GLHYDRLASE3"/>
</dbReference>
<keyword evidence="2 3" id="KW-0378">Hydrolase</keyword>
<dbReference type="PANTHER" id="PTHR30620:SF123">
    <property type="entry name" value="BETA-XYLOSIDASE"/>
    <property type="match status" value="1"/>
</dbReference>
<dbReference type="InterPro" id="IPR013783">
    <property type="entry name" value="Ig-like_fold"/>
</dbReference>
<dbReference type="Proteomes" id="UP000236731">
    <property type="component" value="Unassembled WGS sequence"/>
</dbReference>
<proteinExistence type="inferred from homology"/>
<keyword evidence="4" id="KW-0732">Signal</keyword>
<sequence>MKIKCYYILACLAISPFLAHSQKFPYKDSRLSITERVDDLLGRMTIDEKVGQLAKPLGWEMYEKTGHGVGASQKFKELVKKEPIGLLWATLRADPWTQKTLETGLSPAEAAKATNALQRYMLDSTRLGIPLLLSEETPHGHMAIGATVFPTAIGQASTWNTALIERMAAVIALEAAAVGAHNGYGPVLDLAREPRWSRTEESYGEDTFLVGQMGKAMVKGMQGEKIGGKGKLFSTLKHFVAYGVPEGGHNGGPASVGERDLRQNYLAAFAPAVRQGAHSVMTAYNSIDGIPCSSNAWLLNQILRKEWGFQGFVVSDLLSIQGLHGGHATASSPVESAAQSLGAGLDVDLSGTAYGKNLKDALALGLIDEETLDQAVKRVLRTKFALGLFEDPFVSEQEAMRTVGTKAHRAVAKQVALEGITLLKNDNELLPLKGNMKRIAVIGPNADNVYNQLGDYTAPQAEGKVTTVLQGIREKVGQKMTVEYVKGVAIRDTAASDIAAAVAAAERADVVVLVMGGSSARDFMTSYQATGAANVEESKNAISDMESGEGFDRASLDLMGDQLKLMEAIHATGKPIVLVTIKGRPLNLNWAQEHLPAILDAWYPGQEGGLAIADVLFGDYNPSGRLPISVPRSVGQLPVYYNHQKPKHHEYIDIEAKPLYSFGHGLSYTKFAYSKLHIVKKEKDASFDVEITLDVENIGQYDGDEVIQLYLVDEVSSVVTPIKQLRGFQRIHFKKGEKQAVAFTLNPEDLKIWGVDKAWIVEKGRFKVLVGSSSDDIRLEGSFVLEKDYPLE</sequence>
<keyword evidence="3" id="KW-0326">Glycosidase</keyword>
<evidence type="ECO:0000256" key="3">
    <source>
        <dbReference type="RuleBase" id="RU361161"/>
    </source>
</evidence>
<accession>A0A1H5SF20</accession>
<evidence type="ECO:0000256" key="1">
    <source>
        <dbReference type="ARBA" id="ARBA00005336"/>
    </source>
</evidence>
<feature type="chain" id="PRO_5009284002" evidence="4">
    <location>
        <begin position="22"/>
        <end position="792"/>
    </location>
</feature>
<dbReference type="InterPro" id="IPR051915">
    <property type="entry name" value="Cellulose_Degrad_GH3"/>
</dbReference>
<dbReference type="InterPro" id="IPR001764">
    <property type="entry name" value="Glyco_hydro_3_N"/>
</dbReference>